<sequence length="150" mass="15965">MNVAPDSIPMISEALDDEIAKYPAEDLIGVTCLARGADTLFADAVVKAGGRLRVVLPSRDYRDRKVKPAHAPDFDRLIAAADVEVLPFDTASRDAYEAANEILLGTADHLIAVWDGDTTANRSGTSDVVARAQDAGLPVTVVWPAGAHRD</sequence>
<evidence type="ECO:0008006" key="3">
    <source>
        <dbReference type="Google" id="ProtNLM"/>
    </source>
</evidence>
<dbReference type="PANTHER" id="PTHR38440">
    <property type="entry name" value="UPF0398 PROTEIN YPSA"/>
    <property type="match status" value="1"/>
</dbReference>
<dbReference type="Proteomes" id="UP000243342">
    <property type="component" value="Unassembled WGS sequence"/>
</dbReference>
<dbReference type="Gene3D" id="3.40.50.450">
    <property type="match status" value="1"/>
</dbReference>
<keyword evidence="2" id="KW-1185">Reference proteome</keyword>
<dbReference type="InterPro" id="IPR010697">
    <property type="entry name" value="YspA"/>
</dbReference>
<reference evidence="1 2" key="1">
    <citation type="submission" date="2016-10" db="EMBL/GenBank/DDBJ databases">
        <title>Genome sequence of Streptomyces gilvigriseus MUSC 26.</title>
        <authorList>
            <person name="Lee L.-H."/>
            <person name="Ser H.-L."/>
        </authorList>
    </citation>
    <scope>NUCLEOTIDE SEQUENCE [LARGE SCALE GENOMIC DNA]</scope>
    <source>
        <strain evidence="1 2">MUSC 26</strain>
    </source>
</reference>
<dbReference type="STRING" id="1428644.BIV57_11245"/>
<proteinExistence type="predicted"/>
<accession>A0A1J7BV73</accession>
<dbReference type="PANTHER" id="PTHR38440:SF1">
    <property type="entry name" value="UPF0398 PROTEIN SPR0331"/>
    <property type="match status" value="1"/>
</dbReference>
<protein>
    <recommendedName>
        <fullName evidence="3">DUF2493 domain-containing protein</fullName>
    </recommendedName>
</protein>
<evidence type="ECO:0000313" key="1">
    <source>
        <dbReference type="EMBL" id="OIV37385.1"/>
    </source>
</evidence>
<evidence type="ECO:0000313" key="2">
    <source>
        <dbReference type="Proteomes" id="UP000243342"/>
    </source>
</evidence>
<gene>
    <name evidence="1" type="ORF">BIV57_11245</name>
</gene>
<name>A0A1J7BV73_9ACTN</name>
<dbReference type="EMBL" id="MLCF01000054">
    <property type="protein sequence ID" value="OIV37385.1"/>
    <property type="molecule type" value="Genomic_DNA"/>
</dbReference>
<organism evidence="1 2">
    <name type="scientific">Mangrovactinospora gilvigrisea</name>
    <dbReference type="NCBI Taxonomy" id="1428644"/>
    <lineage>
        <taxon>Bacteria</taxon>
        <taxon>Bacillati</taxon>
        <taxon>Actinomycetota</taxon>
        <taxon>Actinomycetes</taxon>
        <taxon>Kitasatosporales</taxon>
        <taxon>Streptomycetaceae</taxon>
        <taxon>Mangrovactinospora</taxon>
    </lineage>
</organism>
<dbReference type="SUPFAM" id="SSF102405">
    <property type="entry name" value="MCP/YpsA-like"/>
    <property type="match status" value="1"/>
</dbReference>
<comment type="caution">
    <text evidence="1">The sequence shown here is derived from an EMBL/GenBank/DDBJ whole genome shotgun (WGS) entry which is preliminary data.</text>
</comment>
<dbReference type="AlphaFoldDB" id="A0A1J7BV73"/>